<evidence type="ECO:0000256" key="1">
    <source>
        <dbReference type="SAM" id="MobiDB-lite"/>
    </source>
</evidence>
<evidence type="ECO:0000313" key="2">
    <source>
        <dbReference type="EMBL" id="CAA9542604.1"/>
    </source>
</evidence>
<proteinExistence type="predicted"/>
<protein>
    <submittedName>
        <fullName evidence="2">Uncharacterized protein</fullName>
    </submittedName>
</protein>
<accession>A0A6J4U9W6</accession>
<dbReference type="EMBL" id="CADCWE010000130">
    <property type="protein sequence ID" value="CAA9542604.1"/>
    <property type="molecule type" value="Genomic_DNA"/>
</dbReference>
<feature type="region of interest" description="Disordered" evidence="1">
    <location>
        <begin position="43"/>
        <end position="89"/>
    </location>
</feature>
<reference evidence="2" key="1">
    <citation type="submission" date="2020-02" db="EMBL/GenBank/DDBJ databases">
        <authorList>
            <person name="Meier V. D."/>
        </authorList>
    </citation>
    <scope>NUCLEOTIDE SEQUENCE</scope>
    <source>
        <strain evidence="2">AVDCRST_MAG73</strain>
    </source>
</reference>
<name>A0A6J4U9W6_9BACT</name>
<dbReference type="AlphaFoldDB" id="A0A6J4U9W6"/>
<sequence length="134" mass="14762">MVVAERQELVAEQVAFGELALGAAADGDQRVFPRHLLQLRRQARRRVRGEDRGQGAGNRRRRQAERGGALHELAAGEVTGGEVSAKRSDRDVDPIGGVCSLRALLALRHVDHAVRAPSSAWLRRHVRPDWAPAR</sequence>
<organism evidence="2">
    <name type="scientific">uncultured Thermomicrobiales bacterium</name>
    <dbReference type="NCBI Taxonomy" id="1645740"/>
    <lineage>
        <taxon>Bacteria</taxon>
        <taxon>Pseudomonadati</taxon>
        <taxon>Thermomicrobiota</taxon>
        <taxon>Thermomicrobia</taxon>
        <taxon>Thermomicrobiales</taxon>
        <taxon>environmental samples</taxon>
    </lineage>
</organism>
<gene>
    <name evidence="2" type="ORF">AVDCRST_MAG73-2093</name>
</gene>